<organism evidence="1 2">
    <name type="scientific">Cryptolaemus montrouzieri</name>
    <dbReference type="NCBI Taxonomy" id="559131"/>
    <lineage>
        <taxon>Eukaryota</taxon>
        <taxon>Metazoa</taxon>
        <taxon>Ecdysozoa</taxon>
        <taxon>Arthropoda</taxon>
        <taxon>Hexapoda</taxon>
        <taxon>Insecta</taxon>
        <taxon>Pterygota</taxon>
        <taxon>Neoptera</taxon>
        <taxon>Endopterygota</taxon>
        <taxon>Coleoptera</taxon>
        <taxon>Polyphaga</taxon>
        <taxon>Cucujiformia</taxon>
        <taxon>Coccinelloidea</taxon>
        <taxon>Coccinellidae</taxon>
        <taxon>Scymninae</taxon>
        <taxon>Scymnini</taxon>
        <taxon>Cryptolaemus</taxon>
    </lineage>
</organism>
<comment type="caution">
    <text evidence="1">The sequence shown here is derived from an EMBL/GenBank/DDBJ whole genome shotgun (WGS) entry which is preliminary data.</text>
</comment>
<dbReference type="AlphaFoldDB" id="A0ABD2NMA5"/>
<accession>A0ABD2NMA5</accession>
<keyword evidence="2" id="KW-1185">Reference proteome</keyword>
<dbReference type="Proteomes" id="UP001516400">
    <property type="component" value="Unassembled WGS sequence"/>
</dbReference>
<gene>
    <name evidence="1" type="ORF">HHI36_017211</name>
</gene>
<proteinExistence type="predicted"/>
<protein>
    <submittedName>
        <fullName evidence="1">Uncharacterized protein</fullName>
    </submittedName>
</protein>
<name>A0ABD2NMA5_9CUCU</name>
<evidence type="ECO:0000313" key="1">
    <source>
        <dbReference type="EMBL" id="KAL3279705.1"/>
    </source>
</evidence>
<reference evidence="1 2" key="1">
    <citation type="journal article" date="2021" name="BMC Biol.">
        <title>Horizontally acquired antibacterial genes associated with adaptive radiation of ladybird beetles.</title>
        <authorList>
            <person name="Li H.S."/>
            <person name="Tang X.F."/>
            <person name="Huang Y.H."/>
            <person name="Xu Z.Y."/>
            <person name="Chen M.L."/>
            <person name="Du X.Y."/>
            <person name="Qiu B.Y."/>
            <person name="Chen P.T."/>
            <person name="Zhang W."/>
            <person name="Slipinski A."/>
            <person name="Escalona H.E."/>
            <person name="Waterhouse R.M."/>
            <person name="Zwick A."/>
            <person name="Pang H."/>
        </authorList>
    </citation>
    <scope>NUCLEOTIDE SEQUENCE [LARGE SCALE GENOMIC DNA]</scope>
    <source>
        <strain evidence="1">SYSU2018</strain>
    </source>
</reference>
<evidence type="ECO:0000313" key="2">
    <source>
        <dbReference type="Proteomes" id="UP001516400"/>
    </source>
</evidence>
<sequence length="132" mass="15376">MATYDNLFTELNKVNKSKLIIDKRLPDGITNNLNMLESYMHNLSFDDLYFENTDVDRAFSTFTSILNFAINVNCPLKLSGTNKNKSENKRWLTSEIKLESRKLKDHYWLGKSSKSENLYDNYKSQKKSMTAS</sequence>
<dbReference type="EMBL" id="JABFTP020000124">
    <property type="protein sequence ID" value="KAL3279705.1"/>
    <property type="molecule type" value="Genomic_DNA"/>
</dbReference>